<dbReference type="AlphaFoldDB" id="A0A0D2C1M5"/>
<evidence type="ECO:0000313" key="1">
    <source>
        <dbReference type="EMBL" id="KIW58661.1"/>
    </source>
</evidence>
<evidence type="ECO:0000313" key="2">
    <source>
        <dbReference type="Proteomes" id="UP000054342"/>
    </source>
</evidence>
<dbReference type="Proteomes" id="UP000054342">
    <property type="component" value="Unassembled WGS sequence"/>
</dbReference>
<dbReference type="EMBL" id="KN847318">
    <property type="protein sequence ID" value="KIW58661.1"/>
    <property type="molecule type" value="Genomic_DNA"/>
</dbReference>
<name>A0A0D2C1M5_9EURO</name>
<proteinExistence type="predicted"/>
<accession>A0A0D2C1M5</accession>
<keyword evidence="2" id="KW-1185">Reference proteome</keyword>
<dbReference type="RefSeq" id="XP_013319245.1">
    <property type="nucleotide sequence ID" value="XM_013463791.1"/>
</dbReference>
<organism evidence="1 2">
    <name type="scientific">Exophiala xenobiotica</name>
    <dbReference type="NCBI Taxonomy" id="348802"/>
    <lineage>
        <taxon>Eukaryota</taxon>
        <taxon>Fungi</taxon>
        <taxon>Dikarya</taxon>
        <taxon>Ascomycota</taxon>
        <taxon>Pezizomycotina</taxon>
        <taxon>Eurotiomycetes</taxon>
        <taxon>Chaetothyriomycetidae</taxon>
        <taxon>Chaetothyriales</taxon>
        <taxon>Herpotrichiellaceae</taxon>
        <taxon>Exophiala</taxon>
    </lineage>
</organism>
<gene>
    <name evidence="1" type="ORF">PV05_03161</name>
</gene>
<sequence>MATMETATNSITTSRHSKVSKLFFDLPPEIRNKIYYYLFRGIVVPVTVKISQRPDLIKPGRQRDQAMSLNMLLASKSCLSEAKPVLFAEAMFDIDYNIDRSEWPGKWRRRSERILRISPGCCLMGFSSNDLSQVRRIRHSTGSPCSRCTLCTQPFSKVSQLSSVEIIMEEIRYPNLHSSTIALVEHDDKYLIPLFKNRFGNADGCLHKTMFQYMRQRATRGQAAELVLKLPLYLMDGLMYICVEILSLTTWVEAQGTSGVRNTGTKRSVLELASLFE</sequence>
<protein>
    <submittedName>
        <fullName evidence="1">Uncharacterized protein</fullName>
    </submittedName>
</protein>
<dbReference type="GeneID" id="25325069"/>
<reference evidence="1 2" key="1">
    <citation type="submission" date="2015-01" db="EMBL/GenBank/DDBJ databases">
        <title>The Genome Sequence of Exophiala xenobiotica CBS118157.</title>
        <authorList>
            <consortium name="The Broad Institute Genomics Platform"/>
            <person name="Cuomo C."/>
            <person name="de Hoog S."/>
            <person name="Gorbushina A."/>
            <person name="Stielow B."/>
            <person name="Teixiera M."/>
            <person name="Abouelleil A."/>
            <person name="Chapman S.B."/>
            <person name="Priest M."/>
            <person name="Young S.K."/>
            <person name="Wortman J."/>
            <person name="Nusbaum C."/>
            <person name="Birren B."/>
        </authorList>
    </citation>
    <scope>NUCLEOTIDE SEQUENCE [LARGE SCALE GENOMIC DNA]</scope>
    <source>
        <strain evidence="1 2">CBS 118157</strain>
    </source>
</reference>
<dbReference type="OrthoDB" id="4122792at2759"/>
<dbReference type="HOGENOM" id="CLU_1004851_0_0_1"/>